<dbReference type="EMBL" id="AMEZ01000091">
    <property type="protein sequence ID" value="EKY24044.1"/>
    <property type="molecule type" value="Genomic_DNA"/>
</dbReference>
<proteinExistence type="predicted"/>
<keyword evidence="1" id="KW-0812">Transmembrane</keyword>
<dbReference type="RefSeq" id="WP_005214975.1">
    <property type="nucleotide sequence ID" value="NZ_KB291681.1"/>
</dbReference>
<dbReference type="Proteomes" id="UP000010420">
    <property type="component" value="Unassembled WGS sequence"/>
</dbReference>
<dbReference type="AlphaFoldDB" id="L1Q7U5"/>
<dbReference type="STRING" id="545697.HMPREF0216_02803"/>
<comment type="caution">
    <text evidence="2">The sequence shown here is derived from an EMBL/GenBank/DDBJ whole genome shotgun (WGS) entry which is preliminary data.</text>
</comment>
<dbReference type="HOGENOM" id="CLU_3041992_0_0_9"/>
<keyword evidence="1" id="KW-0472">Membrane</keyword>
<keyword evidence="3" id="KW-1185">Reference proteome</keyword>
<evidence type="ECO:0000256" key="1">
    <source>
        <dbReference type="SAM" id="Phobius"/>
    </source>
</evidence>
<protein>
    <submittedName>
        <fullName evidence="2">Uncharacterized protein</fullName>
    </submittedName>
</protein>
<keyword evidence="1" id="KW-1133">Transmembrane helix</keyword>
<feature type="transmembrane region" description="Helical" evidence="1">
    <location>
        <begin position="20"/>
        <end position="39"/>
    </location>
</feature>
<organism evidence="2 3">
    <name type="scientific">Clostridium celatum DSM 1785</name>
    <dbReference type="NCBI Taxonomy" id="545697"/>
    <lineage>
        <taxon>Bacteria</taxon>
        <taxon>Bacillati</taxon>
        <taxon>Bacillota</taxon>
        <taxon>Clostridia</taxon>
        <taxon>Eubacteriales</taxon>
        <taxon>Clostridiaceae</taxon>
        <taxon>Clostridium</taxon>
    </lineage>
</organism>
<name>L1Q7U5_9CLOT</name>
<gene>
    <name evidence="2" type="ORF">HMPREF0216_02803</name>
</gene>
<dbReference type="PATRIC" id="fig|545697.3.peg.2754"/>
<reference evidence="2 3" key="1">
    <citation type="submission" date="2012-05" db="EMBL/GenBank/DDBJ databases">
        <authorList>
            <person name="Weinstock G."/>
            <person name="Sodergren E."/>
            <person name="Lobos E.A."/>
            <person name="Fulton L."/>
            <person name="Fulton R."/>
            <person name="Courtney L."/>
            <person name="Fronick C."/>
            <person name="O'Laughlin M."/>
            <person name="Godfrey J."/>
            <person name="Wilson R.M."/>
            <person name="Miner T."/>
            <person name="Farmer C."/>
            <person name="Delehaunty K."/>
            <person name="Cordes M."/>
            <person name="Minx P."/>
            <person name="Tomlinson C."/>
            <person name="Chen J."/>
            <person name="Wollam A."/>
            <person name="Pepin K.H."/>
            <person name="Bhonagiri V."/>
            <person name="Zhang X."/>
            <person name="Suruliraj S."/>
            <person name="Warren W."/>
            <person name="Mitreva M."/>
            <person name="Mardis E.R."/>
            <person name="Wilson R.K."/>
        </authorList>
    </citation>
    <scope>NUCLEOTIDE SEQUENCE [LARGE SCALE GENOMIC DNA]</scope>
    <source>
        <strain evidence="2 3">DSM 1785</strain>
    </source>
</reference>
<sequence>MSLMYKLYVIWIGTLKFAYINGACLVTVIAIMAIITALTDDKAIFTKIFKKFME</sequence>
<evidence type="ECO:0000313" key="3">
    <source>
        <dbReference type="Proteomes" id="UP000010420"/>
    </source>
</evidence>
<evidence type="ECO:0000313" key="2">
    <source>
        <dbReference type="EMBL" id="EKY24044.1"/>
    </source>
</evidence>
<accession>L1Q7U5</accession>